<dbReference type="RefSeq" id="WP_226750224.1">
    <property type="nucleotide sequence ID" value="NZ_JAEINI020000002.1"/>
</dbReference>
<dbReference type="PANTHER" id="PTHR12756">
    <property type="entry name" value="CYTOSOLIC CARBOXYPEPTIDASE"/>
    <property type="match status" value="1"/>
</dbReference>
<evidence type="ECO:0000256" key="1">
    <source>
        <dbReference type="ARBA" id="ARBA00001947"/>
    </source>
</evidence>
<gene>
    <name evidence="5" type="ORF">JAO78_004830</name>
</gene>
<comment type="caution">
    <text evidence="5">The sequence shown here is derived from an EMBL/GenBank/DDBJ whole genome shotgun (WGS) entry which is preliminary data.</text>
</comment>
<dbReference type="Gene3D" id="3.40.630.10">
    <property type="entry name" value="Zn peptidases"/>
    <property type="match status" value="1"/>
</dbReference>
<protein>
    <submittedName>
        <fullName evidence="5">M14 family metallopeptidase</fullName>
    </submittedName>
</protein>
<name>A0ABS8C1F2_9ALTE</name>
<evidence type="ECO:0000313" key="5">
    <source>
        <dbReference type="EMBL" id="MCB5226135.1"/>
    </source>
</evidence>
<dbReference type="Pfam" id="PF18027">
    <property type="entry name" value="Pepdidase_M14_N"/>
    <property type="match status" value="1"/>
</dbReference>
<reference evidence="5 6" key="1">
    <citation type="submission" date="2021-10" db="EMBL/GenBank/DDBJ databases">
        <title>Alishewanella koreense sp. nov. isolated from seawater of southwestern coast in South Korea and the proposal for the reclassification of Rheinheimera perlucida and Rheinheimera tuosuensis as Arsukibacterium perlucida and Arsukibacterium tuosuensis.</title>
        <authorList>
            <person name="Kim K.H."/>
            <person name="Ruan W."/>
            <person name="Kim K.R."/>
            <person name="Baek J.H."/>
            <person name="Jeon C.O."/>
        </authorList>
    </citation>
    <scope>NUCLEOTIDE SEQUENCE [LARGE SCALE GENOMIC DNA]</scope>
    <source>
        <strain evidence="5 6">16-MA</strain>
    </source>
</reference>
<comment type="similarity">
    <text evidence="2">Belongs to the peptidase M14 family.</text>
</comment>
<feature type="active site" description="Proton donor/acceptor" evidence="2">
    <location>
        <position position="364"/>
    </location>
</feature>
<feature type="domain" description="Peptidase M14" evidence="4">
    <location>
        <begin position="140"/>
        <end position="389"/>
    </location>
</feature>
<dbReference type="Proteomes" id="UP000633814">
    <property type="component" value="Unassembled WGS sequence"/>
</dbReference>
<accession>A0ABS8C1F2</accession>
<organism evidence="5 6">
    <name type="scientific">Alishewanella maricola</name>
    <dbReference type="NCBI Taxonomy" id="2795740"/>
    <lineage>
        <taxon>Bacteria</taxon>
        <taxon>Pseudomonadati</taxon>
        <taxon>Pseudomonadota</taxon>
        <taxon>Gammaproteobacteria</taxon>
        <taxon>Alteromonadales</taxon>
        <taxon>Alteromonadaceae</taxon>
        <taxon>Alishewanella</taxon>
    </lineage>
</organism>
<dbReference type="SMART" id="SM00631">
    <property type="entry name" value="Zn_pept"/>
    <property type="match status" value="1"/>
</dbReference>
<comment type="cofactor">
    <cofactor evidence="1">
        <name>Zn(2+)</name>
        <dbReference type="ChEBI" id="CHEBI:29105"/>
    </cofactor>
</comment>
<keyword evidence="6" id="KW-1185">Reference proteome</keyword>
<dbReference type="PROSITE" id="PS52035">
    <property type="entry name" value="PEPTIDASE_M14"/>
    <property type="match status" value="1"/>
</dbReference>
<evidence type="ECO:0000259" key="4">
    <source>
        <dbReference type="PROSITE" id="PS52035"/>
    </source>
</evidence>
<keyword evidence="3" id="KW-0732">Signal</keyword>
<sequence length="389" mass="43542">MLLRSLFVVALLLSSAGFAKAEQASVNATSNTDSCVFSTVSFATNFASGRLDDCQQTGSDSFTLHLKPENLPINPSPWYAFKVIGREAQPKPITITLMTHNGPARYSPKVSLDQQVWAPVAFSKTDQSMQFKLSASKTPIYVAAGEIINNVTYTRWLSDLEQGHIGTLGLTVENRAIPMLEHRTPNSQDWLILIGRQHPPEITGALALMHFNNLLWSDDPTVSAFRSRYNILLVPNMNPDGVHRGNWRHNRNGLDLNRDWKNRSQPETQALHTKLKAIEAEGGVIRFALDFHSTNRNVYYTMDHDYVTAKGKPLAQPQLVNNWLSSLAGRVPYKIENKPSHNQDSGVFKQYMADEFGVHSVTYEVGDDTDRAEIKVMAEAALRTLIEHL</sequence>
<dbReference type="Pfam" id="PF00246">
    <property type="entry name" value="Peptidase_M14"/>
    <property type="match status" value="1"/>
</dbReference>
<dbReference type="CDD" id="cd06237">
    <property type="entry name" value="M14_Nna1-like"/>
    <property type="match status" value="1"/>
</dbReference>
<dbReference type="InterPro" id="IPR040626">
    <property type="entry name" value="Pepdidase_M14_N"/>
</dbReference>
<dbReference type="InterPro" id="IPR050821">
    <property type="entry name" value="Cytosolic_carboxypeptidase"/>
</dbReference>
<proteinExistence type="inferred from homology"/>
<dbReference type="PANTHER" id="PTHR12756:SF11">
    <property type="entry name" value="CYTOSOLIC CARBOXYPEPTIDASE 1"/>
    <property type="match status" value="1"/>
</dbReference>
<dbReference type="EMBL" id="JAEINI020000002">
    <property type="protein sequence ID" value="MCB5226135.1"/>
    <property type="molecule type" value="Genomic_DNA"/>
</dbReference>
<evidence type="ECO:0000313" key="6">
    <source>
        <dbReference type="Proteomes" id="UP000633814"/>
    </source>
</evidence>
<feature type="signal peptide" evidence="3">
    <location>
        <begin position="1"/>
        <end position="21"/>
    </location>
</feature>
<evidence type="ECO:0000256" key="3">
    <source>
        <dbReference type="SAM" id="SignalP"/>
    </source>
</evidence>
<dbReference type="SUPFAM" id="SSF53187">
    <property type="entry name" value="Zn-dependent exopeptidases"/>
    <property type="match status" value="1"/>
</dbReference>
<evidence type="ECO:0000256" key="2">
    <source>
        <dbReference type="PROSITE-ProRule" id="PRU01379"/>
    </source>
</evidence>
<dbReference type="InterPro" id="IPR000834">
    <property type="entry name" value="Peptidase_M14"/>
</dbReference>
<dbReference type="Gene3D" id="2.60.40.3120">
    <property type="match status" value="1"/>
</dbReference>
<feature type="chain" id="PRO_5046468031" evidence="3">
    <location>
        <begin position="22"/>
        <end position="389"/>
    </location>
</feature>